<evidence type="ECO:0000256" key="3">
    <source>
        <dbReference type="RuleBase" id="RU362028"/>
    </source>
</evidence>
<evidence type="ECO:0000313" key="6">
    <source>
        <dbReference type="EMBL" id="CAG8535505.1"/>
    </source>
</evidence>
<sequence>MSSDTSSIDDNAIILVKDTTSTVPSKHRYHTSEHEIRKKLRISSNKQLNRKDISDICNIEEVEYYFENDLRKVKPYYYEYRTFTKKRWIGRTILDVFTTEFRDRSPQYYVHKEHDDMARAIKRGSITVNNQTVSTDTILRNQDFITHKIHRHEPPVTAEKIKIICKNDDLIVINKPGSIPIHPSGRYLYNTVLHILRKEHQLDSLHTINRLDRLTSGITLIAINKQKARELEEQIRSRNVRKEYVCRVLGEFPTEEIICDQPIKCVSHKLGLNSVSSDGKPSTTVFNRVHYNGHTSVVRCKPITGRTHQIRVHLQYLGYPIANDPLYNHPSAWGASKGKGGFDQETTARVIDYFMREGLGDEEKTIVINSETGEETNLTNDKETVISETNNAGERNEDETSDTPVGDEGTHYLNEDYCEECANQKFDDPLPHQLCIWLHALKYEGDGWKYETELPEWAKTDFVGDRDISVDGASIG</sequence>
<keyword evidence="3" id="KW-0413">Isomerase</keyword>
<evidence type="ECO:0000256" key="1">
    <source>
        <dbReference type="PIRSR" id="PIRSR606225-1"/>
    </source>
</evidence>
<gene>
    <name evidence="6" type="ORF">POCULU_LOCUS4270</name>
</gene>
<dbReference type="EMBL" id="CAJVPJ010000541">
    <property type="protein sequence ID" value="CAG8535505.1"/>
    <property type="molecule type" value="Genomic_DNA"/>
</dbReference>
<evidence type="ECO:0000256" key="2">
    <source>
        <dbReference type="PROSITE-ProRule" id="PRU00182"/>
    </source>
</evidence>
<dbReference type="Pfam" id="PF00849">
    <property type="entry name" value="PseudoU_synth_2"/>
    <property type="match status" value="1"/>
</dbReference>
<dbReference type="GO" id="GO:0000455">
    <property type="term" value="P:enzyme-directed rRNA pseudouridine synthesis"/>
    <property type="evidence" value="ECO:0007669"/>
    <property type="project" value="TreeGrafter"/>
</dbReference>
<dbReference type="EC" id="5.4.99.-" evidence="3"/>
<feature type="active site" evidence="1">
    <location>
        <position position="212"/>
    </location>
</feature>
<evidence type="ECO:0000259" key="5">
    <source>
        <dbReference type="Pfam" id="PF00849"/>
    </source>
</evidence>
<dbReference type="InterPro" id="IPR050188">
    <property type="entry name" value="RluA_PseudoU_synthase"/>
</dbReference>
<organism evidence="6 7">
    <name type="scientific">Paraglomus occultum</name>
    <dbReference type="NCBI Taxonomy" id="144539"/>
    <lineage>
        <taxon>Eukaryota</taxon>
        <taxon>Fungi</taxon>
        <taxon>Fungi incertae sedis</taxon>
        <taxon>Mucoromycota</taxon>
        <taxon>Glomeromycotina</taxon>
        <taxon>Glomeromycetes</taxon>
        <taxon>Paraglomerales</taxon>
        <taxon>Paraglomeraceae</taxon>
        <taxon>Paraglomus</taxon>
    </lineage>
</organism>
<evidence type="ECO:0000313" key="7">
    <source>
        <dbReference type="Proteomes" id="UP000789572"/>
    </source>
</evidence>
<dbReference type="InterPro" id="IPR006145">
    <property type="entry name" value="PsdUridine_synth_RsuA/RluA"/>
</dbReference>
<dbReference type="AlphaFoldDB" id="A0A9N9AK32"/>
<dbReference type="InterPro" id="IPR006225">
    <property type="entry name" value="PsdUridine_synth_RluC/D"/>
</dbReference>
<comment type="function">
    <text evidence="3">Responsible for synthesis of pseudouridine from uracil.</text>
</comment>
<accession>A0A9N9AK32</accession>
<proteinExistence type="inferred from homology"/>
<name>A0A9N9AK32_9GLOM</name>
<dbReference type="GO" id="GO:0009982">
    <property type="term" value="F:pseudouridine synthase activity"/>
    <property type="evidence" value="ECO:0007669"/>
    <property type="project" value="InterPro"/>
</dbReference>
<dbReference type="InterPro" id="IPR020103">
    <property type="entry name" value="PsdUridine_synth_cat_dom_sf"/>
</dbReference>
<dbReference type="PANTHER" id="PTHR21600:SF40">
    <property type="entry name" value="PSEUDOURIDYLATE SYNTHASE RPUSD2"/>
    <property type="match status" value="1"/>
</dbReference>
<reference evidence="6" key="1">
    <citation type="submission" date="2021-06" db="EMBL/GenBank/DDBJ databases">
        <authorList>
            <person name="Kallberg Y."/>
            <person name="Tangrot J."/>
            <person name="Rosling A."/>
        </authorList>
    </citation>
    <scope>NUCLEOTIDE SEQUENCE</scope>
    <source>
        <strain evidence="6">IA702</strain>
    </source>
</reference>
<comment type="caution">
    <text evidence="6">The sequence shown here is derived from an EMBL/GenBank/DDBJ whole genome shotgun (WGS) entry which is preliminary data.</text>
</comment>
<dbReference type="SUPFAM" id="SSF55120">
    <property type="entry name" value="Pseudouridine synthase"/>
    <property type="match status" value="1"/>
</dbReference>
<dbReference type="GO" id="GO:0003723">
    <property type="term" value="F:RNA binding"/>
    <property type="evidence" value="ECO:0007669"/>
    <property type="project" value="UniProtKB-KW"/>
</dbReference>
<keyword evidence="7" id="KW-1185">Reference proteome</keyword>
<feature type="region of interest" description="Disordered" evidence="4">
    <location>
        <begin position="388"/>
        <end position="410"/>
    </location>
</feature>
<dbReference type="Proteomes" id="UP000789572">
    <property type="component" value="Unassembled WGS sequence"/>
</dbReference>
<dbReference type="Gene3D" id="3.30.2350.10">
    <property type="entry name" value="Pseudouridine synthase"/>
    <property type="match status" value="1"/>
</dbReference>
<dbReference type="NCBIfam" id="TIGR00005">
    <property type="entry name" value="rluA_subfam"/>
    <property type="match status" value="1"/>
</dbReference>
<dbReference type="PROSITE" id="PS50889">
    <property type="entry name" value="S4"/>
    <property type="match status" value="1"/>
</dbReference>
<protein>
    <recommendedName>
        <fullName evidence="3">Pseudouridine synthase</fullName>
        <ecNumber evidence="3">5.4.99.-</ecNumber>
    </recommendedName>
</protein>
<dbReference type="PANTHER" id="PTHR21600">
    <property type="entry name" value="MITOCHONDRIAL RNA PSEUDOURIDINE SYNTHASE"/>
    <property type="match status" value="1"/>
</dbReference>
<dbReference type="OrthoDB" id="424794at2759"/>
<comment type="catalytic activity">
    <reaction evidence="3">
        <text>a uridine in RNA = a pseudouridine in RNA</text>
        <dbReference type="Rhea" id="RHEA:48348"/>
        <dbReference type="Rhea" id="RHEA-COMP:12068"/>
        <dbReference type="Rhea" id="RHEA-COMP:12069"/>
        <dbReference type="ChEBI" id="CHEBI:65314"/>
        <dbReference type="ChEBI" id="CHEBI:65315"/>
    </reaction>
</comment>
<dbReference type="CDD" id="cd02557">
    <property type="entry name" value="PseudoU_synth_ScRIB2"/>
    <property type="match status" value="1"/>
</dbReference>
<comment type="similarity">
    <text evidence="3">Belongs to the pseudouridine synthase RluA family.</text>
</comment>
<evidence type="ECO:0000256" key="4">
    <source>
        <dbReference type="SAM" id="MobiDB-lite"/>
    </source>
</evidence>
<keyword evidence="2" id="KW-0694">RNA-binding</keyword>
<feature type="domain" description="Pseudouridine synthase RsuA/RluA-like" evidence="5">
    <location>
        <begin position="169"/>
        <end position="315"/>
    </location>
</feature>